<feature type="transmembrane region" description="Helical" evidence="6">
    <location>
        <begin position="182"/>
        <end position="201"/>
    </location>
</feature>
<feature type="domain" description="EamA" evidence="7">
    <location>
        <begin position="151"/>
        <end position="276"/>
    </location>
</feature>
<feature type="domain" description="EamA" evidence="7">
    <location>
        <begin position="7"/>
        <end position="136"/>
    </location>
</feature>
<organism evidence="8 9">
    <name type="scientific">Roseomonas gilardii</name>
    <dbReference type="NCBI Taxonomy" id="257708"/>
    <lineage>
        <taxon>Bacteria</taxon>
        <taxon>Pseudomonadati</taxon>
        <taxon>Pseudomonadota</taxon>
        <taxon>Alphaproteobacteria</taxon>
        <taxon>Acetobacterales</taxon>
        <taxon>Roseomonadaceae</taxon>
        <taxon>Roseomonas</taxon>
    </lineage>
</organism>
<feature type="transmembrane region" description="Helical" evidence="6">
    <location>
        <begin position="122"/>
        <end position="139"/>
    </location>
</feature>
<feature type="transmembrane region" description="Helical" evidence="6">
    <location>
        <begin position="71"/>
        <end position="91"/>
    </location>
</feature>
<feature type="transmembrane region" description="Helical" evidence="6">
    <location>
        <begin position="207"/>
        <end position="226"/>
    </location>
</feature>
<name>A0A1L7ADF3_9PROT</name>
<feature type="transmembrane region" description="Helical" evidence="6">
    <location>
        <begin position="97"/>
        <end position="115"/>
    </location>
</feature>
<dbReference type="EMBL" id="CP015583">
    <property type="protein sequence ID" value="APT56824.1"/>
    <property type="molecule type" value="Genomic_DNA"/>
</dbReference>
<dbReference type="InterPro" id="IPR000620">
    <property type="entry name" value="EamA_dom"/>
</dbReference>
<dbReference type="Pfam" id="PF00892">
    <property type="entry name" value="EamA"/>
    <property type="match status" value="2"/>
</dbReference>
<dbReference type="STRING" id="257708.RGI145_06595"/>
<accession>A0A1L7ADF3</accession>
<dbReference type="SUPFAM" id="SSF103481">
    <property type="entry name" value="Multidrug resistance efflux transporter EmrE"/>
    <property type="match status" value="2"/>
</dbReference>
<dbReference type="PANTHER" id="PTHR22911:SF6">
    <property type="entry name" value="SOLUTE CARRIER FAMILY 35 MEMBER G1"/>
    <property type="match status" value="1"/>
</dbReference>
<dbReference type="GO" id="GO:0016020">
    <property type="term" value="C:membrane"/>
    <property type="evidence" value="ECO:0007669"/>
    <property type="project" value="UniProtKB-SubCell"/>
</dbReference>
<evidence type="ECO:0000256" key="6">
    <source>
        <dbReference type="SAM" id="Phobius"/>
    </source>
</evidence>
<comment type="similarity">
    <text evidence="2">Belongs to the drug/metabolite transporter (DMT) superfamily. 10 TMS drug/metabolite exporter (DME) (TC 2.A.7.3) family.</text>
</comment>
<dbReference type="KEGG" id="rgi:RGI145_06595"/>
<gene>
    <name evidence="8" type="ORF">RGI145_06595</name>
</gene>
<evidence type="ECO:0000256" key="5">
    <source>
        <dbReference type="ARBA" id="ARBA00023136"/>
    </source>
</evidence>
<dbReference type="RefSeq" id="WP_075797748.1">
    <property type="nucleotide sequence ID" value="NZ_CP015583.1"/>
</dbReference>
<keyword evidence="3 6" id="KW-0812">Transmembrane</keyword>
<feature type="transmembrane region" description="Helical" evidence="6">
    <location>
        <begin position="40"/>
        <end position="59"/>
    </location>
</feature>
<comment type="subcellular location">
    <subcellularLocation>
        <location evidence="1">Membrane</location>
        <topology evidence="1">Multi-pass membrane protein</topology>
    </subcellularLocation>
</comment>
<dbReference type="eggNOG" id="COG0697">
    <property type="taxonomic scope" value="Bacteria"/>
</dbReference>
<evidence type="ECO:0000256" key="1">
    <source>
        <dbReference type="ARBA" id="ARBA00004141"/>
    </source>
</evidence>
<keyword evidence="4 6" id="KW-1133">Transmembrane helix</keyword>
<dbReference type="PANTHER" id="PTHR22911">
    <property type="entry name" value="ACYL-MALONYL CONDENSING ENZYME-RELATED"/>
    <property type="match status" value="1"/>
</dbReference>
<evidence type="ECO:0000313" key="9">
    <source>
        <dbReference type="Proteomes" id="UP000185494"/>
    </source>
</evidence>
<evidence type="ECO:0000259" key="7">
    <source>
        <dbReference type="Pfam" id="PF00892"/>
    </source>
</evidence>
<evidence type="ECO:0000256" key="4">
    <source>
        <dbReference type="ARBA" id="ARBA00022989"/>
    </source>
</evidence>
<reference evidence="8 9" key="1">
    <citation type="submission" date="2016-05" db="EMBL/GenBank/DDBJ databases">
        <title>Complete Genome and Methylome Analysis of Psychrotrophic Bacterial Isolates from Antarctic Lake Untersee.</title>
        <authorList>
            <person name="Fomenkov A."/>
            <person name="Akimov V.N."/>
            <person name="Vasilyeva L.V."/>
            <person name="Andersen D."/>
            <person name="Vincze T."/>
            <person name="Roberts R.J."/>
        </authorList>
    </citation>
    <scope>NUCLEOTIDE SEQUENCE [LARGE SCALE GENOMIC DNA]</scope>
    <source>
        <strain evidence="8 9">U14-5</strain>
    </source>
</reference>
<keyword evidence="5 6" id="KW-0472">Membrane</keyword>
<evidence type="ECO:0000313" key="8">
    <source>
        <dbReference type="EMBL" id="APT56824.1"/>
    </source>
</evidence>
<evidence type="ECO:0000256" key="2">
    <source>
        <dbReference type="ARBA" id="ARBA00009853"/>
    </source>
</evidence>
<protein>
    <submittedName>
        <fullName evidence="8">Multidrug transporter</fullName>
    </submittedName>
</protein>
<feature type="transmembrane region" description="Helical" evidence="6">
    <location>
        <begin position="264"/>
        <end position="281"/>
    </location>
</feature>
<evidence type="ECO:0000256" key="3">
    <source>
        <dbReference type="ARBA" id="ARBA00022692"/>
    </source>
</evidence>
<sequence length="304" mass="32175">MRHDLRRGALLIVSAGLIWQLMNALVKQLGTTIPVPELMFFRNLFSLPMVLLIASRGTITLRTRRFGGHVIRASTGLMAMSLSFLAVSVLPLAEQQVLGYTQPLFITILAIPFLGEQPDRRRWLAVLVGFLGVVTVALGQGGMGGGSAPGWAYAAAVTQGLISALTTLQIRQLSATESSSTITLWQAILMTAIMTCALPFVWVTPTWGQFGLLVLLGTLGGLAQVLQTEAFASAQVSALGPYTYCGLIWATIIGWTVFGDAPSLVMILGALLIVGAGLAILPGRPRPGPVAEPCAKPREAVAGE</sequence>
<dbReference type="AlphaFoldDB" id="A0A1L7ADF3"/>
<dbReference type="InterPro" id="IPR037185">
    <property type="entry name" value="EmrE-like"/>
</dbReference>
<proteinExistence type="inferred from homology"/>
<feature type="transmembrane region" description="Helical" evidence="6">
    <location>
        <begin position="238"/>
        <end position="258"/>
    </location>
</feature>
<dbReference type="Proteomes" id="UP000185494">
    <property type="component" value="Chromosome 1"/>
</dbReference>